<dbReference type="InterPro" id="IPR025110">
    <property type="entry name" value="AMP-bd_C"/>
</dbReference>
<protein>
    <recommendedName>
        <fullName evidence="3">DMAP1-binding domain-containing protein</fullName>
    </recommendedName>
</protein>
<dbReference type="CTD" id="252479"/>
<feature type="region of interest" description="Disordered" evidence="2">
    <location>
        <begin position="58"/>
        <end position="264"/>
    </location>
</feature>
<sequence>MSSVIPEDLSHLDLPPDVLERLSELDLELAEGDITQKGYEKKRRRLLQPFLDTTESSALLGAAAPTKPSSKIPVATKRSRVTRSESRYHSEARHEAVQHVLAQAKAQEKTTRAPMPSKRKNSLASSKVSHQQHHNNVYRNLQHADSSSDEDSATGRPLLSSSPSTATSHESLHTPQAGPHAAGGGIGAIIGNSGQQQQQTTIADQPPPLPPTPRPQRLPPPDVTQTSSPSSLGGRQASQASGPGIHTPQRGGGDQLDAQGDGARWKVSAKIQQLLQTLKRPKKRTLPEFYQDDESFYCSTNATPVSAPPLEGPEMEPVIGEKLELPAGLPLSVEAALQRYGTSTMKAPAATVLDGQGKVGTTLLYGKLWSRARKIAYALLNRFGKATSKGGAEGNVIKVGDRVALVYPNNDPLGFMCALYGCLTAGVIPVAVELPLSRRDASTQQIGFLLGSCGISHALTSEVCFKGLPKSSTGEPAAFKGWPRLEWCVTEHLTKPPKDWQPSPRHADSSTAYIEYYVDKEGSMKGVAVTRQSLVSHSRALTAACGYTEGDVMVCVVDYKREMGLWHCVLTSVLNGMHVVFIPYSLLKTHPAAWMLSIPRFKATVSVCKSRDLHWGVQATRDNKEVNLSTLRLLLVTDGANPWSLSSCDEFIATFHSRGLRPETVCPCACSPEGLTVSVRRPGRVGAGSSGRGVLSMAALSCGVIRVDLENSLTSLTIQDCGHILPECTAVVVKLDGPAQVCRTDEIGEICISSSTAASSYWGLQGLTQSIFKVQPLSGNGKPVAISSSGGGFVRTGLLGFVGPGGLVFVCGSREGLIQAGGRQHNTDDLIATILAVEPVKFIYRGRIVVFGVKVLRDERIVVVAEQRPDCSEEESFQWMSRVLQAVDSIHQAGIFCLALVPPGYLPKTPLGGIHTAETRRRFLEGSLHPANILMCPHACVTNLPKPREPQPVGPASVLVGSIVQGVRLASASGRELGPLSDSSSAEEEVCKYQFIGEILKWRAASTPDHVLFTLVTPSSKAGAPPQLTTLSCVQLFKKAERIASMLIDKAKVGRVNVGDNVALVYPAGLDLTCAFYGCLYAGLVPVAIRPPHSQNLAATLPTVRMIVDVSQAALVLTTAAISKLLRGKEATALVDARSWPTVLDTDDPPKPKKGVQLQRPQLADSLAYVDFSVSTTGMLAGIKMSHAATTWLCRSMKLACELYPSRHVCLCLEPYAGLGLALWCLSSVYAGHHTLLVPPAEVEAQPHLWLATLSQHQVRDTFCSYGVMELCTRGLGTSIQELKARGLNLSCVRTCVVVAEERPRTALTQTFSKLFSALGLSSRAVSTSFGCRVNVALCVQGASSPDPSSVYVDMRALRNDRVTIVQRGSPHSLCLLESGKLLPGVKVVIANPETLGQCGDSHLGEIWVQSPHSADGFFRAGGDADSDHDDVFRARLSAGETQVPFARTGYLGFLRRVRDTSGQSDAEDSGDDGTLLTSESSRNIDGGSAPAGGGGASSSGHDAVFVVGALEETIMLRGMRYHPCDIEATIQRCHKKIAECAVFTWTNLLVSVVELDGSEAEALDLVPLVTIAVLEQHQLIVGVVVIVDPGVVPINSRGEKQRMHLRDSFLSDQLDPIYVAYNM</sequence>
<dbReference type="EnsemblMetazoa" id="XM_022807816">
    <property type="protein sequence ID" value="XP_022663551"/>
    <property type="gene ID" value="LOC111251333"/>
</dbReference>
<dbReference type="InParanoid" id="A0A7M7MB81"/>
<evidence type="ECO:0000313" key="4">
    <source>
        <dbReference type="EnsemblMetazoa" id="XP_022663551"/>
    </source>
</evidence>
<feature type="compositionally biased region" description="Polar residues" evidence="2">
    <location>
        <begin position="223"/>
        <end position="241"/>
    </location>
</feature>
<evidence type="ECO:0000313" key="5">
    <source>
        <dbReference type="Proteomes" id="UP000594260"/>
    </source>
</evidence>
<dbReference type="Gene3D" id="3.30.300.30">
    <property type="match status" value="2"/>
</dbReference>
<dbReference type="SUPFAM" id="SSF56801">
    <property type="entry name" value="Acetyl-CoA synthetase-like"/>
    <property type="match status" value="2"/>
</dbReference>
<dbReference type="OrthoDB" id="69964at2759"/>
<dbReference type="SMART" id="SM01137">
    <property type="entry name" value="DMAP_binding"/>
    <property type="match status" value="1"/>
</dbReference>
<dbReference type="PROSITE" id="PS51912">
    <property type="entry name" value="DMAP1_BIND"/>
    <property type="match status" value="1"/>
</dbReference>
<dbReference type="InterPro" id="IPR010506">
    <property type="entry name" value="DMAP1-bd"/>
</dbReference>
<feature type="compositionally biased region" description="Polar residues" evidence="2">
    <location>
        <begin position="122"/>
        <end position="145"/>
    </location>
</feature>
<evidence type="ECO:0000256" key="1">
    <source>
        <dbReference type="ARBA" id="ARBA00007735"/>
    </source>
</evidence>
<dbReference type="PANTHER" id="PTHR22754">
    <property type="entry name" value="DISCO-INTERACTING PROTEIN 2 DIP2 -RELATED"/>
    <property type="match status" value="1"/>
</dbReference>
<dbReference type="Pfam" id="PF23024">
    <property type="entry name" value="AMP-dom_DIP2-like"/>
    <property type="match status" value="1"/>
</dbReference>
<dbReference type="Gene3D" id="3.40.50.12780">
    <property type="entry name" value="N-terminal domain of ligase-like"/>
    <property type="match status" value="2"/>
</dbReference>
<organism evidence="4 5">
    <name type="scientific">Varroa destructor</name>
    <name type="common">Honeybee mite</name>
    <dbReference type="NCBI Taxonomy" id="109461"/>
    <lineage>
        <taxon>Eukaryota</taxon>
        <taxon>Metazoa</taxon>
        <taxon>Ecdysozoa</taxon>
        <taxon>Arthropoda</taxon>
        <taxon>Chelicerata</taxon>
        <taxon>Arachnida</taxon>
        <taxon>Acari</taxon>
        <taxon>Parasitiformes</taxon>
        <taxon>Mesostigmata</taxon>
        <taxon>Gamasina</taxon>
        <taxon>Dermanyssoidea</taxon>
        <taxon>Varroidae</taxon>
        <taxon>Varroa</taxon>
    </lineage>
</organism>
<dbReference type="Pfam" id="PF06464">
    <property type="entry name" value="DMAP_binding"/>
    <property type="match status" value="1"/>
</dbReference>
<dbReference type="InterPro" id="IPR037337">
    <property type="entry name" value="Dip2-like_dom"/>
</dbReference>
<feature type="compositionally biased region" description="Low complexity" evidence="2">
    <location>
        <begin position="157"/>
        <end position="180"/>
    </location>
</feature>
<dbReference type="OMA" id="CERPQVA"/>
<reference evidence="4" key="1">
    <citation type="submission" date="2021-01" db="UniProtKB">
        <authorList>
            <consortium name="EnsemblMetazoa"/>
        </authorList>
    </citation>
    <scope>IDENTIFICATION</scope>
</reference>
<dbReference type="Proteomes" id="UP000594260">
    <property type="component" value="Unplaced"/>
</dbReference>
<dbReference type="InterPro" id="IPR045851">
    <property type="entry name" value="AMP-bd_C_sf"/>
</dbReference>
<keyword evidence="5" id="KW-1185">Reference proteome</keyword>
<accession>A0A7M7MB81</accession>
<dbReference type="Pfam" id="PF00501">
    <property type="entry name" value="AMP-binding"/>
    <property type="match status" value="2"/>
</dbReference>
<dbReference type="FunFam" id="3.30.300.30:FF:000001">
    <property type="entry name" value="DIP2 disco-interacting protein 2 homolog C"/>
    <property type="match status" value="1"/>
</dbReference>
<evidence type="ECO:0000259" key="3">
    <source>
        <dbReference type="PROSITE" id="PS51912"/>
    </source>
</evidence>
<dbReference type="PANTHER" id="PTHR22754:SF32">
    <property type="entry name" value="DISCO-INTERACTING PROTEIN 2"/>
    <property type="match status" value="1"/>
</dbReference>
<dbReference type="InterPro" id="IPR042099">
    <property type="entry name" value="ANL_N_sf"/>
</dbReference>
<feature type="compositionally biased region" description="Low complexity" evidence="2">
    <location>
        <begin position="189"/>
        <end position="204"/>
    </location>
</feature>
<dbReference type="InterPro" id="IPR000873">
    <property type="entry name" value="AMP-dep_synth/lig_dom"/>
</dbReference>
<dbReference type="FunCoup" id="A0A7M7MB81">
    <property type="interactions" value="604"/>
</dbReference>
<dbReference type="RefSeq" id="XP_022663551.1">
    <property type="nucleotide sequence ID" value="XM_022807816.1"/>
</dbReference>
<dbReference type="GeneID" id="111251333"/>
<feature type="region of interest" description="Disordered" evidence="2">
    <location>
        <begin position="1462"/>
        <end position="1499"/>
    </location>
</feature>
<dbReference type="CDD" id="cd05905">
    <property type="entry name" value="Dip2"/>
    <property type="match status" value="2"/>
</dbReference>
<feature type="compositionally biased region" description="Basic and acidic residues" evidence="2">
    <location>
        <begin position="82"/>
        <end position="97"/>
    </location>
</feature>
<feature type="domain" description="DMAP1-binding" evidence="3">
    <location>
        <begin position="10"/>
        <end position="123"/>
    </location>
</feature>
<evidence type="ECO:0000256" key="2">
    <source>
        <dbReference type="SAM" id="MobiDB-lite"/>
    </source>
</evidence>
<feature type="compositionally biased region" description="Pro residues" evidence="2">
    <location>
        <begin position="205"/>
        <end position="222"/>
    </location>
</feature>
<proteinExistence type="inferred from homology"/>
<comment type="similarity">
    <text evidence="1">Belongs to the DIP2 family.</text>
</comment>
<name>A0A7M7MB81_VARDE</name>
<dbReference type="KEGG" id="vde:111251333"/>